<name>A0A8J3IAD8_9CHLR</name>
<keyword evidence="2" id="KW-1185">Reference proteome</keyword>
<gene>
    <name evidence="1" type="ORF">KSX_78730</name>
</gene>
<reference evidence="1" key="1">
    <citation type="submission" date="2020-10" db="EMBL/GenBank/DDBJ databases">
        <title>Taxonomic study of unclassified bacteria belonging to the class Ktedonobacteria.</title>
        <authorList>
            <person name="Yabe S."/>
            <person name="Wang C.M."/>
            <person name="Zheng Y."/>
            <person name="Sakai Y."/>
            <person name="Cavaletti L."/>
            <person name="Monciardini P."/>
            <person name="Donadio S."/>
        </authorList>
    </citation>
    <scope>NUCLEOTIDE SEQUENCE</scope>
    <source>
        <strain evidence="1">SOSP1-1</strain>
    </source>
</reference>
<sequence>MFHVQSLTQRSSPPPNSRHVTVLWADLPQVNRQRLLWLLSHLLERQLKQSSVPSKEDGDERDDCTE</sequence>
<evidence type="ECO:0000313" key="1">
    <source>
        <dbReference type="EMBL" id="GHO49710.1"/>
    </source>
</evidence>
<dbReference type="AlphaFoldDB" id="A0A8J3IAD8"/>
<dbReference type="Proteomes" id="UP000612362">
    <property type="component" value="Unassembled WGS sequence"/>
</dbReference>
<accession>A0A8J3IAD8</accession>
<protein>
    <submittedName>
        <fullName evidence="1">Uncharacterized protein</fullName>
    </submittedName>
</protein>
<proteinExistence type="predicted"/>
<dbReference type="EMBL" id="BNJF01000006">
    <property type="protein sequence ID" value="GHO49710.1"/>
    <property type="molecule type" value="Genomic_DNA"/>
</dbReference>
<comment type="caution">
    <text evidence="1">The sequence shown here is derived from an EMBL/GenBank/DDBJ whole genome shotgun (WGS) entry which is preliminary data.</text>
</comment>
<organism evidence="1 2">
    <name type="scientific">Ktedonospora formicarum</name>
    <dbReference type="NCBI Taxonomy" id="2778364"/>
    <lineage>
        <taxon>Bacteria</taxon>
        <taxon>Bacillati</taxon>
        <taxon>Chloroflexota</taxon>
        <taxon>Ktedonobacteria</taxon>
        <taxon>Ktedonobacterales</taxon>
        <taxon>Ktedonobacteraceae</taxon>
        <taxon>Ktedonospora</taxon>
    </lineage>
</organism>
<dbReference type="RefSeq" id="WP_220198819.1">
    <property type="nucleotide sequence ID" value="NZ_BNJF01000006.1"/>
</dbReference>
<evidence type="ECO:0000313" key="2">
    <source>
        <dbReference type="Proteomes" id="UP000612362"/>
    </source>
</evidence>